<sequence>MTAETRALELLFPYHDEEAFSSGRLYVTHIIHRDYPGSLSAYLKAKGWTLRKTYVRIEKVCPGSGYVSIEVELTVDGLMKYKEVAQVIFQYLAMVEKQQPQELIIDEWICGSKRHFYHRQKSSPSSTTKSLSTSMRRSSDHRRLLSGLTFVHEFDVKLISKASSVLRPHDINIQLYSKCIPKGSKGIETWQGLTYKAAKMPADLVQGLQEAFENKERLSELHLNFRNNLMPSKWVLKQPMDDQVNSLRGDKMSASHEWQELEPSQQARVYLRAFVSDQSHIEIFALGNIIEEVVLKIAKSVPTTVIPMTPVPHYSSWKPSTNFCFQKESPTAGSGSCWVYALYVGLADDSDVRAHLCLARQLLSEPCRQFFEGRYRGPDRADVEKWITSEDGWEDSYVIVSSGRTSEVVEADIESFLVSFETTLHEMSGAEIKHHKNAVSGLFQDADEVYTDADRFFGGKIGDKKWSAPDAPKVVADRIATLDKRDIEAFCSRFFSSASSHRAKLSVHLNAQRNRKSSASDDPAKSSTEHAD</sequence>
<dbReference type="EMBL" id="MU006752">
    <property type="protein sequence ID" value="KAF2621649.1"/>
    <property type="molecule type" value="Genomic_DNA"/>
</dbReference>
<evidence type="ECO:0000313" key="2">
    <source>
        <dbReference type="Proteomes" id="UP000799754"/>
    </source>
</evidence>
<dbReference type="Proteomes" id="UP000799754">
    <property type="component" value="Unassembled WGS sequence"/>
</dbReference>
<gene>
    <name evidence="1" type="ORF">BU25DRAFT_463440</name>
</gene>
<proteinExistence type="predicted"/>
<reference evidence="1" key="1">
    <citation type="journal article" date="2020" name="Stud. Mycol.">
        <title>101 Dothideomycetes genomes: a test case for predicting lifestyles and emergence of pathogens.</title>
        <authorList>
            <person name="Haridas S."/>
            <person name="Albert R."/>
            <person name="Binder M."/>
            <person name="Bloem J."/>
            <person name="Labutti K."/>
            <person name="Salamov A."/>
            <person name="Andreopoulos B."/>
            <person name="Baker S."/>
            <person name="Barry K."/>
            <person name="Bills G."/>
            <person name="Bluhm B."/>
            <person name="Cannon C."/>
            <person name="Castanera R."/>
            <person name="Culley D."/>
            <person name="Daum C."/>
            <person name="Ezra D."/>
            <person name="Gonzalez J."/>
            <person name="Henrissat B."/>
            <person name="Kuo A."/>
            <person name="Liang C."/>
            <person name="Lipzen A."/>
            <person name="Lutzoni F."/>
            <person name="Magnuson J."/>
            <person name="Mondo S."/>
            <person name="Nolan M."/>
            <person name="Ohm R."/>
            <person name="Pangilinan J."/>
            <person name="Park H.-J."/>
            <person name="Ramirez L."/>
            <person name="Alfaro M."/>
            <person name="Sun H."/>
            <person name="Tritt A."/>
            <person name="Yoshinaga Y."/>
            <person name="Zwiers L.-H."/>
            <person name="Turgeon B."/>
            <person name="Goodwin S."/>
            <person name="Spatafora J."/>
            <person name="Crous P."/>
            <person name="Grigoriev I."/>
        </authorList>
    </citation>
    <scope>NUCLEOTIDE SEQUENCE</scope>
    <source>
        <strain evidence="1">CBS 525.71</strain>
    </source>
</reference>
<protein>
    <submittedName>
        <fullName evidence="1">Uncharacterized protein</fullName>
    </submittedName>
</protein>
<organism evidence="1 2">
    <name type="scientific">Macroventuria anomochaeta</name>
    <dbReference type="NCBI Taxonomy" id="301207"/>
    <lineage>
        <taxon>Eukaryota</taxon>
        <taxon>Fungi</taxon>
        <taxon>Dikarya</taxon>
        <taxon>Ascomycota</taxon>
        <taxon>Pezizomycotina</taxon>
        <taxon>Dothideomycetes</taxon>
        <taxon>Pleosporomycetidae</taxon>
        <taxon>Pleosporales</taxon>
        <taxon>Pleosporineae</taxon>
        <taxon>Didymellaceae</taxon>
        <taxon>Macroventuria</taxon>
    </lineage>
</organism>
<evidence type="ECO:0000313" key="1">
    <source>
        <dbReference type="EMBL" id="KAF2621649.1"/>
    </source>
</evidence>
<comment type="caution">
    <text evidence="1">The sequence shown here is derived from an EMBL/GenBank/DDBJ whole genome shotgun (WGS) entry which is preliminary data.</text>
</comment>
<keyword evidence="2" id="KW-1185">Reference proteome</keyword>
<accession>A0ACB6RIQ8</accession>
<name>A0ACB6RIQ8_9PLEO</name>